<dbReference type="RefSeq" id="WP_190942992.1">
    <property type="nucleotide sequence ID" value="NZ_JACJSI010000056.1"/>
</dbReference>
<keyword evidence="1" id="KW-1133">Transmembrane helix</keyword>
<feature type="transmembrane region" description="Helical" evidence="1">
    <location>
        <begin position="387"/>
        <end position="405"/>
    </location>
</feature>
<organism evidence="2 3">
    <name type="scientific">Nostoc flagelliforme FACHB-838</name>
    <dbReference type="NCBI Taxonomy" id="2692904"/>
    <lineage>
        <taxon>Bacteria</taxon>
        <taxon>Bacillati</taxon>
        <taxon>Cyanobacteriota</taxon>
        <taxon>Cyanophyceae</taxon>
        <taxon>Nostocales</taxon>
        <taxon>Nostocaceae</taxon>
        <taxon>Nostoc</taxon>
    </lineage>
</organism>
<feature type="transmembrane region" description="Helical" evidence="1">
    <location>
        <begin position="73"/>
        <end position="93"/>
    </location>
</feature>
<feature type="transmembrane region" description="Helical" evidence="1">
    <location>
        <begin position="30"/>
        <end position="52"/>
    </location>
</feature>
<comment type="caution">
    <text evidence="2">The sequence shown here is derived from an EMBL/GenBank/DDBJ whole genome shotgun (WGS) entry which is preliminary data.</text>
</comment>
<protein>
    <submittedName>
        <fullName evidence="2">Uncharacterized protein</fullName>
    </submittedName>
</protein>
<keyword evidence="1" id="KW-0472">Membrane</keyword>
<accession>A0ABR8DT04</accession>
<sequence length="467" mass="51951">MSSSAQGIPGLPDLTHPIELVQFGTQALKASLLLVFLIVALGVAIALISFSLRRSQPEQVIFIGEWAVRYSQLLRGLQHLTLVLILLVPGFFLCSTLSNRYHHWEQARVAQVAESVAGEKLEQFAPQVRYSIQEPYSYNTQVNGKIVKVNETRQINRFLTLAGSQIQVKLDQSVDVPGRSSIYQVNYSADYKVVNQLKDINNFFFEAPSPNGYTLLASYKVERDGTRLQQTNPGDYSFPFRLQPGEENTFRVTYQAQGGPRWVYSATGQLLSNFRLTAIANFAPADFASGVVPNEIKVNGRSTQFTWIFDDNVSVKNPFGVFTNTEPIRHTGIIPRLLLLAPAIFVWWILLLYLSVPISFKNIAIAASIFFACLLSLTYLARLIDAQLAWTLISIILLILTWGLGASRRASLAAIVATIAGAVLPIFGLLVPFTGLTLSLAGLLSAVWLAVRHWHGWYSLHPEDQRL</sequence>
<evidence type="ECO:0000256" key="1">
    <source>
        <dbReference type="SAM" id="Phobius"/>
    </source>
</evidence>
<reference evidence="2 3" key="1">
    <citation type="journal article" date="2020" name="ISME J.">
        <title>Comparative genomics reveals insights into cyanobacterial evolution and habitat adaptation.</title>
        <authorList>
            <person name="Chen M.Y."/>
            <person name="Teng W.K."/>
            <person name="Zhao L."/>
            <person name="Hu C.X."/>
            <person name="Zhou Y.K."/>
            <person name="Han B.P."/>
            <person name="Song L.R."/>
            <person name="Shu W.S."/>
        </authorList>
    </citation>
    <scope>NUCLEOTIDE SEQUENCE [LARGE SCALE GENOMIC DNA]</scope>
    <source>
        <strain evidence="2 3">FACHB-838</strain>
    </source>
</reference>
<gene>
    <name evidence="2" type="ORF">H6G97_23375</name>
</gene>
<evidence type="ECO:0000313" key="2">
    <source>
        <dbReference type="EMBL" id="MBD2532358.1"/>
    </source>
</evidence>
<proteinExistence type="predicted"/>
<dbReference type="EMBL" id="JACJSI010000056">
    <property type="protein sequence ID" value="MBD2532358.1"/>
    <property type="molecule type" value="Genomic_DNA"/>
</dbReference>
<feature type="transmembrane region" description="Helical" evidence="1">
    <location>
        <begin position="410"/>
        <end position="427"/>
    </location>
</feature>
<dbReference type="Proteomes" id="UP000623440">
    <property type="component" value="Unassembled WGS sequence"/>
</dbReference>
<evidence type="ECO:0000313" key="3">
    <source>
        <dbReference type="Proteomes" id="UP000623440"/>
    </source>
</evidence>
<feature type="transmembrane region" description="Helical" evidence="1">
    <location>
        <begin position="363"/>
        <end position="381"/>
    </location>
</feature>
<keyword evidence="3" id="KW-1185">Reference proteome</keyword>
<name>A0ABR8DT04_9NOSO</name>
<keyword evidence="1" id="KW-0812">Transmembrane</keyword>
<feature type="transmembrane region" description="Helical" evidence="1">
    <location>
        <begin position="337"/>
        <end position="356"/>
    </location>
</feature>